<accession>A0A0A9EIE0</accession>
<evidence type="ECO:0000313" key="1">
    <source>
        <dbReference type="EMBL" id="JAD98783.1"/>
    </source>
</evidence>
<sequence length="42" mass="4323">MAASPSTSAGGTGSCSPPMGTTIWVPSRIGWCHLKTTAARWC</sequence>
<dbReference type="AlphaFoldDB" id="A0A0A9EIE0"/>
<protein>
    <submittedName>
        <fullName evidence="1">Uncharacterized protein</fullName>
    </submittedName>
</protein>
<dbReference type="EMBL" id="GBRH01199112">
    <property type="protein sequence ID" value="JAD98783.1"/>
    <property type="molecule type" value="Transcribed_RNA"/>
</dbReference>
<organism evidence="1">
    <name type="scientific">Arundo donax</name>
    <name type="common">Giant reed</name>
    <name type="synonym">Donax arundinaceus</name>
    <dbReference type="NCBI Taxonomy" id="35708"/>
    <lineage>
        <taxon>Eukaryota</taxon>
        <taxon>Viridiplantae</taxon>
        <taxon>Streptophyta</taxon>
        <taxon>Embryophyta</taxon>
        <taxon>Tracheophyta</taxon>
        <taxon>Spermatophyta</taxon>
        <taxon>Magnoliopsida</taxon>
        <taxon>Liliopsida</taxon>
        <taxon>Poales</taxon>
        <taxon>Poaceae</taxon>
        <taxon>PACMAD clade</taxon>
        <taxon>Arundinoideae</taxon>
        <taxon>Arundineae</taxon>
        <taxon>Arundo</taxon>
    </lineage>
</organism>
<reference evidence="1" key="2">
    <citation type="journal article" date="2015" name="Data Brief">
        <title>Shoot transcriptome of the giant reed, Arundo donax.</title>
        <authorList>
            <person name="Barrero R.A."/>
            <person name="Guerrero F.D."/>
            <person name="Moolhuijzen P."/>
            <person name="Goolsby J.A."/>
            <person name="Tidwell J."/>
            <person name="Bellgard S.E."/>
            <person name="Bellgard M.I."/>
        </authorList>
    </citation>
    <scope>NUCLEOTIDE SEQUENCE</scope>
    <source>
        <tissue evidence="1">Shoot tissue taken approximately 20 cm above the soil surface</tissue>
    </source>
</reference>
<proteinExistence type="predicted"/>
<reference evidence="1" key="1">
    <citation type="submission" date="2014-09" db="EMBL/GenBank/DDBJ databases">
        <authorList>
            <person name="Magalhaes I.L.F."/>
            <person name="Oliveira U."/>
            <person name="Santos F.R."/>
            <person name="Vidigal T.H.D.A."/>
            <person name="Brescovit A.D."/>
            <person name="Santos A.J."/>
        </authorList>
    </citation>
    <scope>NUCLEOTIDE SEQUENCE</scope>
    <source>
        <tissue evidence="1">Shoot tissue taken approximately 20 cm above the soil surface</tissue>
    </source>
</reference>
<name>A0A0A9EIE0_ARUDO</name>